<feature type="chain" id="PRO_5022919496" evidence="2">
    <location>
        <begin position="28"/>
        <end position="225"/>
    </location>
</feature>
<gene>
    <name evidence="3" type="ORF">A3770_03p25080</name>
</gene>
<keyword evidence="4" id="KW-1185">Reference proteome</keyword>
<organism evidence="3 4">
    <name type="scientific">Chloropicon primus</name>
    <dbReference type="NCBI Taxonomy" id="1764295"/>
    <lineage>
        <taxon>Eukaryota</taxon>
        <taxon>Viridiplantae</taxon>
        <taxon>Chlorophyta</taxon>
        <taxon>Chloropicophyceae</taxon>
        <taxon>Chloropicales</taxon>
        <taxon>Chloropicaceae</taxon>
        <taxon>Chloropicon</taxon>
    </lineage>
</organism>
<accession>A0A5B8MKS6</accession>
<feature type="signal peptide" evidence="2">
    <location>
        <begin position="1"/>
        <end position="27"/>
    </location>
</feature>
<proteinExistence type="predicted"/>
<evidence type="ECO:0000313" key="4">
    <source>
        <dbReference type="Proteomes" id="UP000316726"/>
    </source>
</evidence>
<feature type="region of interest" description="Disordered" evidence="1">
    <location>
        <begin position="44"/>
        <end position="142"/>
    </location>
</feature>
<dbReference type="EMBL" id="CP031036">
    <property type="protein sequence ID" value="QDZ19990.1"/>
    <property type="molecule type" value="Genomic_DNA"/>
</dbReference>
<protein>
    <submittedName>
        <fullName evidence="3">Uncharacterized protein</fullName>
    </submittedName>
</protein>
<dbReference type="Proteomes" id="UP000316726">
    <property type="component" value="Chromosome 3"/>
</dbReference>
<evidence type="ECO:0000256" key="1">
    <source>
        <dbReference type="SAM" id="MobiDB-lite"/>
    </source>
</evidence>
<sequence length="225" mass="23468">MYTRACKVAVLAALVCALLLALPECEANTNRALSRAMSRVFRSPAFSGPGAPRSPVFSGPRASRSPAFSGPRASRSPAFSGLRASRSPAFSGPRASRSPAFSGPRASRSPAFSGPRTFRSPAFSGPTTTGGSTQSIQDPKRLTKEECETKGRSLLSSISSDSDILSCAASVSDKCCRAVRRQLGKGGPLYGCNCHGGFVQEAVQQAPEFVRGIVREALSGCSVSC</sequence>
<dbReference type="AlphaFoldDB" id="A0A5B8MKS6"/>
<keyword evidence="2" id="KW-0732">Signal</keyword>
<reference evidence="3 4" key="1">
    <citation type="submission" date="2018-07" db="EMBL/GenBank/DDBJ databases">
        <title>The complete nuclear genome of the prasinophyte Chloropicon primus (CCMP1205).</title>
        <authorList>
            <person name="Pombert J.-F."/>
            <person name="Otis C."/>
            <person name="Turmel M."/>
            <person name="Lemieux C."/>
        </authorList>
    </citation>
    <scope>NUCLEOTIDE SEQUENCE [LARGE SCALE GENOMIC DNA]</scope>
    <source>
        <strain evidence="3 4">CCMP1205</strain>
    </source>
</reference>
<feature type="compositionally biased region" description="Low complexity" evidence="1">
    <location>
        <begin position="124"/>
        <end position="135"/>
    </location>
</feature>
<evidence type="ECO:0000313" key="3">
    <source>
        <dbReference type="EMBL" id="QDZ19990.1"/>
    </source>
</evidence>
<name>A0A5B8MKS6_9CHLO</name>
<evidence type="ECO:0000256" key="2">
    <source>
        <dbReference type="SAM" id="SignalP"/>
    </source>
</evidence>